<dbReference type="Pfam" id="PF02384">
    <property type="entry name" value="N6_Mtase"/>
    <property type="match status" value="1"/>
</dbReference>
<dbReference type="GO" id="GO:0008170">
    <property type="term" value="F:N-methyltransferase activity"/>
    <property type="evidence" value="ECO:0007669"/>
    <property type="project" value="InterPro"/>
</dbReference>
<evidence type="ECO:0000256" key="2">
    <source>
        <dbReference type="ARBA" id="ARBA00022603"/>
    </source>
</evidence>
<dbReference type="GO" id="GO:0009307">
    <property type="term" value="P:DNA restriction-modification system"/>
    <property type="evidence" value="ECO:0007669"/>
    <property type="project" value="UniProtKB-KW"/>
</dbReference>
<dbReference type="InterPro" id="IPR003356">
    <property type="entry name" value="DNA_methylase_A-5"/>
</dbReference>
<dbReference type="SUPFAM" id="SSF53335">
    <property type="entry name" value="S-adenosyl-L-methionine-dependent methyltransferases"/>
    <property type="match status" value="1"/>
</dbReference>
<keyword evidence="2" id="KW-0489">Methyltransferase</keyword>
<dbReference type="AlphaFoldDB" id="A0A831PN63"/>
<accession>A0A831PN63</accession>
<sequence>MTALDSRPFREGIFHIAALFQGHLDARDHPKALTGLLALKRAADQKAAGDLTGFLSHAPVWDEIRAAESPGEALTAAYARLEEAHPGTERWFDDLTFSQKKDDLWSEVIAIISGFSLGDADPEAFSGMLLQFYREGAGWPGSFETPPPLALLLAGLLAPEKGVSIVDPFCQDGAALVAGARYAREHGTPGVTLYAQTPTEYTRLAVALTFLVHNCPDAHIATGDTLLAPGFVEGRRLAAFDGVVGIIPAGAADWGSEALQPDPYLRFIYGVPPRTSRDYAYLSHALASLDDGGRLVAVVPAGVLFRSARTERAIRTAIVNDDRVE</sequence>
<dbReference type="PRINTS" id="PR00507">
    <property type="entry name" value="N12N6MTFRASE"/>
</dbReference>
<dbReference type="InterPro" id="IPR029063">
    <property type="entry name" value="SAM-dependent_MTases_sf"/>
</dbReference>
<evidence type="ECO:0000259" key="7">
    <source>
        <dbReference type="Pfam" id="PF02384"/>
    </source>
</evidence>
<evidence type="ECO:0000256" key="6">
    <source>
        <dbReference type="ARBA" id="ARBA00047942"/>
    </source>
</evidence>
<evidence type="ECO:0000313" key="8">
    <source>
        <dbReference type="EMBL" id="HDS63887.1"/>
    </source>
</evidence>
<keyword evidence="4" id="KW-0949">S-adenosyl-L-methionine</keyword>
<feature type="non-terminal residue" evidence="8">
    <location>
        <position position="325"/>
    </location>
</feature>
<keyword evidence="5" id="KW-0680">Restriction system</keyword>
<comment type="caution">
    <text evidence="8">The sequence shown here is derived from an EMBL/GenBank/DDBJ whole genome shotgun (WGS) entry which is preliminary data.</text>
</comment>
<comment type="catalytic activity">
    <reaction evidence="6">
        <text>a 2'-deoxyadenosine in DNA + S-adenosyl-L-methionine = an N(6)-methyl-2'-deoxyadenosine in DNA + S-adenosyl-L-homocysteine + H(+)</text>
        <dbReference type="Rhea" id="RHEA:15197"/>
        <dbReference type="Rhea" id="RHEA-COMP:12418"/>
        <dbReference type="Rhea" id="RHEA-COMP:12419"/>
        <dbReference type="ChEBI" id="CHEBI:15378"/>
        <dbReference type="ChEBI" id="CHEBI:57856"/>
        <dbReference type="ChEBI" id="CHEBI:59789"/>
        <dbReference type="ChEBI" id="CHEBI:90615"/>
        <dbReference type="ChEBI" id="CHEBI:90616"/>
        <dbReference type="EC" id="2.1.1.72"/>
    </reaction>
</comment>
<dbReference type="EMBL" id="DSBY01000291">
    <property type="protein sequence ID" value="HDS63887.1"/>
    <property type="molecule type" value="Genomic_DNA"/>
</dbReference>
<proteinExistence type="predicted"/>
<dbReference type="PANTHER" id="PTHR42933:SF3">
    <property type="entry name" value="TYPE I RESTRICTION ENZYME MJAVIII METHYLASE SUBUNIT"/>
    <property type="match status" value="1"/>
</dbReference>
<evidence type="ECO:0000256" key="4">
    <source>
        <dbReference type="ARBA" id="ARBA00022691"/>
    </source>
</evidence>
<dbReference type="GO" id="GO:0032259">
    <property type="term" value="P:methylation"/>
    <property type="evidence" value="ECO:0007669"/>
    <property type="project" value="UniProtKB-KW"/>
</dbReference>
<evidence type="ECO:0000256" key="5">
    <source>
        <dbReference type="ARBA" id="ARBA00022747"/>
    </source>
</evidence>
<evidence type="ECO:0000256" key="3">
    <source>
        <dbReference type="ARBA" id="ARBA00022679"/>
    </source>
</evidence>
<protein>
    <recommendedName>
        <fullName evidence="1">site-specific DNA-methyltransferase (adenine-specific)</fullName>
        <ecNumber evidence="1">2.1.1.72</ecNumber>
    </recommendedName>
</protein>
<dbReference type="GO" id="GO:0003677">
    <property type="term" value="F:DNA binding"/>
    <property type="evidence" value="ECO:0007669"/>
    <property type="project" value="InterPro"/>
</dbReference>
<reference evidence="8" key="1">
    <citation type="journal article" date="2020" name="mSystems">
        <title>Genome- and Community-Level Interaction Insights into Carbon Utilization and Element Cycling Functions of Hydrothermarchaeota in Hydrothermal Sediment.</title>
        <authorList>
            <person name="Zhou Z."/>
            <person name="Liu Y."/>
            <person name="Xu W."/>
            <person name="Pan J."/>
            <person name="Luo Z.H."/>
            <person name="Li M."/>
        </authorList>
    </citation>
    <scope>NUCLEOTIDE SEQUENCE</scope>
    <source>
        <strain evidence="8">SpSt-1183</strain>
    </source>
</reference>
<feature type="domain" description="DNA methylase adenine-specific" evidence="7">
    <location>
        <begin position="124"/>
        <end position="325"/>
    </location>
</feature>
<dbReference type="Proteomes" id="UP000885648">
    <property type="component" value="Unassembled WGS sequence"/>
</dbReference>
<dbReference type="PANTHER" id="PTHR42933">
    <property type="entry name" value="SLR6095 PROTEIN"/>
    <property type="match status" value="1"/>
</dbReference>
<evidence type="ECO:0000256" key="1">
    <source>
        <dbReference type="ARBA" id="ARBA00011900"/>
    </source>
</evidence>
<dbReference type="InterPro" id="IPR051537">
    <property type="entry name" value="DNA_Adenine_Mtase"/>
</dbReference>
<organism evidence="8">
    <name type="scientific">Methanofollis liminatans</name>
    <dbReference type="NCBI Taxonomy" id="2201"/>
    <lineage>
        <taxon>Archaea</taxon>
        <taxon>Methanobacteriati</taxon>
        <taxon>Methanobacteriota</taxon>
        <taxon>Stenosarchaea group</taxon>
        <taxon>Methanomicrobia</taxon>
        <taxon>Methanomicrobiales</taxon>
        <taxon>Methanomicrobiaceae</taxon>
        <taxon>Methanofollis</taxon>
    </lineage>
</organism>
<keyword evidence="3" id="KW-0808">Transferase</keyword>
<dbReference type="Gene3D" id="3.40.50.150">
    <property type="entry name" value="Vaccinia Virus protein VP39"/>
    <property type="match status" value="1"/>
</dbReference>
<dbReference type="EC" id="2.1.1.72" evidence="1"/>
<name>A0A831PN63_9EURY</name>
<gene>
    <name evidence="8" type="ORF">ENN52_07200</name>
</gene>
<dbReference type="GO" id="GO:0009007">
    <property type="term" value="F:site-specific DNA-methyltransferase (adenine-specific) activity"/>
    <property type="evidence" value="ECO:0007669"/>
    <property type="project" value="UniProtKB-EC"/>
</dbReference>